<dbReference type="EMBL" id="BOMB01000017">
    <property type="protein sequence ID" value="GID12329.1"/>
    <property type="molecule type" value="Genomic_DNA"/>
</dbReference>
<sequence>MAGREGGDTEAGTETRELGAVQTFDTPAPTVPDIRAGDVRVVAGARHDASGSR</sequence>
<proteinExistence type="predicted"/>
<name>A0A8J3NE89_9ACTN</name>
<evidence type="ECO:0000313" key="3">
    <source>
        <dbReference type="Proteomes" id="UP000612808"/>
    </source>
</evidence>
<evidence type="ECO:0000313" key="2">
    <source>
        <dbReference type="EMBL" id="GID12329.1"/>
    </source>
</evidence>
<evidence type="ECO:0000256" key="1">
    <source>
        <dbReference type="SAM" id="MobiDB-lite"/>
    </source>
</evidence>
<keyword evidence="3" id="KW-1185">Reference proteome</keyword>
<feature type="region of interest" description="Disordered" evidence="1">
    <location>
        <begin position="1"/>
        <end position="33"/>
    </location>
</feature>
<dbReference type="AlphaFoldDB" id="A0A8J3NE89"/>
<organism evidence="2 3">
    <name type="scientific">Actinocatenispora rupis</name>
    <dbReference type="NCBI Taxonomy" id="519421"/>
    <lineage>
        <taxon>Bacteria</taxon>
        <taxon>Bacillati</taxon>
        <taxon>Actinomycetota</taxon>
        <taxon>Actinomycetes</taxon>
        <taxon>Micromonosporales</taxon>
        <taxon>Micromonosporaceae</taxon>
        <taxon>Actinocatenispora</taxon>
    </lineage>
</organism>
<comment type="caution">
    <text evidence="2">The sequence shown here is derived from an EMBL/GenBank/DDBJ whole genome shotgun (WGS) entry which is preliminary data.</text>
</comment>
<gene>
    <name evidence="2" type="ORF">Aru02nite_32180</name>
</gene>
<accession>A0A8J3NE89</accession>
<reference evidence="2" key="1">
    <citation type="submission" date="2021-01" db="EMBL/GenBank/DDBJ databases">
        <title>Whole genome shotgun sequence of Actinocatenispora rupis NBRC 107355.</title>
        <authorList>
            <person name="Komaki H."/>
            <person name="Tamura T."/>
        </authorList>
    </citation>
    <scope>NUCLEOTIDE SEQUENCE</scope>
    <source>
        <strain evidence="2">NBRC 107355</strain>
    </source>
</reference>
<protein>
    <submittedName>
        <fullName evidence="2">Uncharacterized protein</fullName>
    </submittedName>
</protein>
<dbReference type="Proteomes" id="UP000612808">
    <property type="component" value="Unassembled WGS sequence"/>
</dbReference>